<reference evidence="2 3" key="1">
    <citation type="submission" date="2010-07" db="EMBL/GenBank/DDBJ databases">
        <title>The draft genome of Paenibacillus curdlanolyticus YK9.</title>
        <authorList>
            <consortium name="US DOE Joint Genome Institute (JGI-PGF)"/>
            <person name="Lucas S."/>
            <person name="Copeland A."/>
            <person name="Lapidus A."/>
            <person name="Cheng J.-F."/>
            <person name="Bruce D."/>
            <person name="Goodwin L."/>
            <person name="Pitluck S."/>
            <person name="Land M.L."/>
            <person name="Hauser L."/>
            <person name="Chang Y.-J."/>
            <person name="Jeffries C."/>
            <person name="Anderson I.J."/>
            <person name="Johnson E."/>
            <person name="Loganathan U."/>
            <person name="Mulhopadhyay B."/>
            <person name="Kyrpides N."/>
            <person name="Woyke T.J."/>
        </authorList>
    </citation>
    <scope>NUCLEOTIDE SEQUENCE [LARGE SCALE GENOMIC DNA]</scope>
    <source>
        <strain evidence="2 3">YK9</strain>
    </source>
</reference>
<proteinExistence type="predicted"/>
<feature type="transmembrane region" description="Helical" evidence="1">
    <location>
        <begin position="654"/>
        <end position="674"/>
    </location>
</feature>
<dbReference type="STRING" id="717606.PaecuDRAFT_4048"/>
<name>E0IEF7_9BACL</name>
<keyword evidence="1" id="KW-1133">Transmembrane helix</keyword>
<feature type="transmembrane region" description="Helical" evidence="1">
    <location>
        <begin position="376"/>
        <end position="402"/>
    </location>
</feature>
<evidence type="ECO:0000313" key="3">
    <source>
        <dbReference type="Proteomes" id="UP000005387"/>
    </source>
</evidence>
<feature type="transmembrane region" description="Helical" evidence="1">
    <location>
        <begin position="509"/>
        <end position="531"/>
    </location>
</feature>
<accession>E0IEF7</accession>
<organism evidence="2 3">
    <name type="scientific">Paenibacillus curdlanolyticus YK9</name>
    <dbReference type="NCBI Taxonomy" id="717606"/>
    <lineage>
        <taxon>Bacteria</taxon>
        <taxon>Bacillati</taxon>
        <taxon>Bacillota</taxon>
        <taxon>Bacilli</taxon>
        <taxon>Bacillales</taxon>
        <taxon>Paenibacillaceae</taxon>
        <taxon>Paenibacillus</taxon>
    </lineage>
</organism>
<dbReference type="OrthoDB" id="3805529at2"/>
<dbReference type="Proteomes" id="UP000005387">
    <property type="component" value="Unassembled WGS sequence"/>
</dbReference>
<dbReference type="Pfam" id="PF18949">
    <property type="entry name" value="DUF5693"/>
    <property type="match status" value="1"/>
</dbReference>
<dbReference type="InterPro" id="IPR043748">
    <property type="entry name" value="DUF5693"/>
</dbReference>
<feature type="transmembrane region" description="Helical" evidence="1">
    <location>
        <begin position="686"/>
        <end position="706"/>
    </location>
</feature>
<evidence type="ECO:0000256" key="1">
    <source>
        <dbReference type="SAM" id="Phobius"/>
    </source>
</evidence>
<dbReference type="eggNOG" id="ENOG502Z8QQ">
    <property type="taxonomic scope" value="Bacteria"/>
</dbReference>
<keyword evidence="1" id="KW-0812">Transmembrane</keyword>
<dbReference type="EMBL" id="AEDD01000012">
    <property type="protein sequence ID" value="EFM09045.1"/>
    <property type="molecule type" value="Genomic_DNA"/>
</dbReference>
<keyword evidence="3" id="KW-1185">Reference proteome</keyword>
<keyword evidence="1" id="KW-0472">Membrane</keyword>
<feature type="transmembrane region" description="Helical" evidence="1">
    <location>
        <begin position="543"/>
        <end position="565"/>
    </location>
</feature>
<feature type="transmembrane region" description="Helical" evidence="1">
    <location>
        <begin position="577"/>
        <end position="600"/>
    </location>
</feature>
<sequence length="723" mass="79010">MLQWQQWNRKLKVVLWALTLIGVIAALPLGALRWQMESTSKQVEYVMDYKDIVLVASYQNDPAAFLDQQLDRMKAAGVTTMAVFESTLDEFVMAKHINIYNRGQLALLEGKAPVPGRNETYVLFAGTEEQEKLGPLIEKAFERKDITVEPWSYDGRPGLKLNTPIENATLVSMNPDPMALEKINAAGFRILPRLSDRIRPYNQEAAGELVAQLKQYNVDRILFDGDAVKGFNDNADMNSLYGFAELLKNNHIGLAAIEGLKSPQQGFNTLSYLTDYDVVRLHSIPTGLAATITPETLTDRFLLAAKDRNIRMFYLNAAPSRSFDKGGISDPLEKLADALSGPDGTIQKLADFGFPSGNAEAFSFDTPGWAKAAKAIVCLGAVSIIALLIGAFASWLTIPAFVLGLIGSAGLYVLSASTLEQGLALGAAISAPSLALIWAMNVVRRRTEGNRRAVSGSDWNHTSPTGAYSGAVRAGDAPRWGSLLGDIFAIGRIKWIFNGLTASQRFGNAVVLFIVTSLISLLGVPFVFGLLNNIKYSLVLQQFRGVSLLHIAPIGLVALYVFLYTGTSVLANLRRLLSIQITVFWIAVVGILGIVGLYYLSRTGNAGHASSLEMLMRNTLETTFGVRPRSKEFLLAHPLLLLGLFLALRYRAAWVLIIVGSIGQLSMVDTFAHIHTPMHISLIRDLLGLGLGAIIGCVLIAVWQIGEGVWHRWLRTRIVPSAE</sequence>
<dbReference type="RefSeq" id="WP_006040031.1">
    <property type="nucleotide sequence ID" value="NZ_AEDD01000012.1"/>
</dbReference>
<protein>
    <submittedName>
        <fullName evidence="2">Uncharacterized protein</fullName>
    </submittedName>
</protein>
<dbReference type="AlphaFoldDB" id="E0IEF7"/>
<feature type="transmembrane region" description="Helical" evidence="1">
    <location>
        <begin position="422"/>
        <end position="443"/>
    </location>
</feature>
<feature type="transmembrane region" description="Helical" evidence="1">
    <location>
        <begin position="13"/>
        <end position="32"/>
    </location>
</feature>
<evidence type="ECO:0000313" key="2">
    <source>
        <dbReference type="EMBL" id="EFM09045.1"/>
    </source>
</evidence>
<gene>
    <name evidence="2" type="ORF">PaecuDRAFT_4048</name>
</gene>